<dbReference type="Pfam" id="PF13439">
    <property type="entry name" value="Glyco_transf_4"/>
    <property type="match status" value="1"/>
</dbReference>
<evidence type="ECO:0000313" key="5">
    <source>
        <dbReference type="EMBL" id="ERK05001.1"/>
    </source>
</evidence>
<keyword evidence="1 4" id="KW-0808">Transferase</keyword>
<evidence type="ECO:0000259" key="3">
    <source>
        <dbReference type="Pfam" id="PF13439"/>
    </source>
</evidence>
<dbReference type="CDD" id="cd03809">
    <property type="entry name" value="GT4_MtfB-like"/>
    <property type="match status" value="1"/>
</dbReference>
<accession>U2LL81</accession>
<comment type="caution">
    <text evidence="4">The sequence shown here is derived from an EMBL/GenBank/DDBJ whole genome shotgun (WGS) entry which is preliminary data.</text>
</comment>
<dbReference type="GO" id="GO:0016757">
    <property type="term" value="F:glycosyltransferase activity"/>
    <property type="evidence" value="ECO:0007669"/>
    <property type="project" value="UniProtKB-KW"/>
</dbReference>
<gene>
    <name evidence="5" type="ORF">HMPREF0860_0622</name>
    <name evidence="4" type="ORF">HMPREF1325_1594</name>
</gene>
<sequence>MKAGIDTFGCDHGRSGIGSYLHSFAANLPLSGDTEFELFGSEIDRYTYNSVREIPFQALSVPDSLAAERLWHFFRLQKFAQNAKYDVVLYPAIERVLPLSFKTPGVAVVNSIVSVMLKEKGDGMMRMQIKRGLAKVQKIVAASEFLRNDLIGLGIDEAKIEIIHNGIDHRLFFPQLQIDAETVTIKPFAIKRPYFIYGSRLSGPEKKHIELIKAFALFKERTKSPHRLVIAGAEGPSSEDVHRAASLSPAASDIFLTGFFPHESFPLLYAGADACVFPSVNEGVGLPILEAMATGIPVACAKAGALPEMGGEAALYFDPNDIEEVASAMEKLVVDSAFREKMIASGLRRAQRFSWETTVSETIEVMKKIVR</sequence>
<dbReference type="InterPro" id="IPR001296">
    <property type="entry name" value="Glyco_trans_1"/>
</dbReference>
<dbReference type="Pfam" id="PF00534">
    <property type="entry name" value="Glycos_transf_1"/>
    <property type="match status" value="1"/>
</dbReference>
<dbReference type="RefSeq" id="WP_021329993.1">
    <property type="nucleotide sequence ID" value="NZ_AUZJ01000017.1"/>
</dbReference>
<dbReference type="PATRIC" id="fig|1125725.3.peg.878"/>
<keyword evidence="7" id="KW-1185">Reference proteome</keyword>
<dbReference type="EMBL" id="AUZJ01000017">
    <property type="protein sequence ID" value="ERF61152.1"/>
    <property type="molecule type" value="Genomic_DNA"/>
</dbReference>
<evidence type="ECO:0000313" key="6">
    <source>
        <dbReference type="Proteomes" id="UP000016412"/>
    </source>
</evidence>
<evidence type="ECO:0000313" key="4">
    <source>
        <dbReference type="EMBL" id="ERF61152.1"/>
    </source>
</evidence>
<dbReference type="EC" id="2.4.-.-" evidence="4"/>
<evidence type="ECO:0000313" key="7">
    <source>
        <dbReference type="Proteomes" id="UP000016646"/>
    </source>
</evidence>
<feature type="domain" description="Glycosyl transferase family 1" evidence="2">
    <location>
        <begin position="191"/>
        <end position="346"/>
    </location>
</feature>
<dbReference type="InterPro" id="IPR028098">
    <property type="entry name" value="Glyco_trans_4-like_N"/>
</dbReference>
<dbReference type="STRING" id="1125725.HMPREF1325_1594"/>
<evidence type="ECO:0000256" key="1">
    <source>
        <dbReference type="ARBA" id="ARBA00022679"/>
    </source>
</evidence>
<feature type="domain" description="Glycosyltransferase subfamily 4-like N-terminal" evidence="3">
    <location>
        <begin position="16"/>
        <end position="169"/>
    </location>
</feature>
<dbReference type="PANTHER" id="PTHR46401:SF2">
    <property type="entry name" value="GLYCOSYLTRANSFERASE WBBK-RELATED"/>
    <property type="match status" value="1"/>
</dbReference>
<dbReference type="OrthoDB" id="9797829at2"/>
<proteinExistence type="predicted"/>
<evidence type="ECO:0000259" key="2">
    <source>
        <dbReference type="Pfam" id="PF00534"/>
    </source>
</evidence>
<dbReference type="EMBL" id="AVQI01000006">
    <property type="protein sequence ID" value="ERK05001.1"/>
    <property type="molecule type" value="Genomic_DNA"/>
</dbReference>
<organism evidence="4 6">
    <name type="scientific">Treponema socranskii subsp. socranskii VPI DR56BR1116 = ATCC 35536</name>
    <dbReference type="NCBI Taxonomy" id="1125725"/>
    <lineage>
        <taxon>Bacteria</taxon>
        <taxon>Pseudomonadati</taxon>
        <taxon>Spirochaetota</taxon>
        <taxon>Spirochaetia</taxon>
        <taxon>Spirochaetales</taxon>
        <taxon>Treponemataceae</taxon>
        <taxon>Treponema</taxon>
    </lineage>
</organism>
<dbReference type="eggNOG" id="COG0438">
    <property type="taxonomic scope" value="Bacteria"/>
</dbReference>
<dbReference type="Gene3D" id="3.40.50.2000">
    <property type="entry name" value="Glycogen Phosphorylase B"/>
    <property type="match status" value="2"/>
</dbReference>
<dbReference type="Proteomes" id="UP000016646">
    <property type="component" value="Unassembled WGS sequence"/>
</dbReference>
<dbReference type="PANTHER" id="PTHR46401">
    <property type="entry name" value="GLYCOSYLTRANSFERASE WBBK-RELATED"/>
    <property type="match status" value="1"/>
</dbReference>
<dbReference type="SUPFAM" id="SSF53756">
    <property type="entry name" value="UDP-Glycosyltransferase/glycogen phosphorylase"/>
    <property type="match status" value="1"/>
</dbReference>
<protein>
    <submittedName>
        <fullName evidence="4">Glycosyltransferase, group 1 family protein</fullName>
        <ecNumber evidence="4">2.4.-.-</ecNumber>
    </submittedName>
</protein>
<reference evidence="6 7" key="1">
    <citation type="submission" date="2013-08" db="EMBL/GenBank/DDBJ databases">
        <authorList>
            <person name="Durkin A.S."/>
            <person name="Haft D.R."/>
            <person name="McCorrison J."/>
            <person name="Torralba M."/>
            <person name="Gillis M."/>
            <person name="Haft D.H."/>
            <person name="Methe B."/>
            <person name="Sutton G."/>
            <person name="Nelson K.E."/>
        </authorList>
    </citation>
    <scope>NUCLEOTIDE SEQUENCE [LARGE SCALE GENOMIC DNA]</scope>
    <source>
        <strain evidence="5 7">ATCC 35536</strain>
        <strain evidence="4 6">VPI DR56BR1116</strain>
    </source>
</reference>
<dbReference type="Proteomes" id="UP000016412">
    <property type="component" value="Unassembled WGS sequence"/>
</dbReference>
<dbReference type="AlphaFoldDB" id="U2LL81"/>
<name>U2LL81_TRESO</name>
<keyword evidence="4" id="KW-0328">Glycosyltransferase</keyword>